<proteinExistence type="predicted"/>
<accession>A0AAD7GCU1</accession>
<evidence type="ECO:0000256" key="1">
    <source>
        <dbReference type="SAM" id="MobiDB-lite"/>
    </source>
</evidence>
<evidence type="ECO:0000313" key="2">
    <source>
        <dbReference type="EMBL" id="KAJ7688564.1"/>
    </source>
</evidence>
<organism evidence="2 3">
    <name type="scientific">Mycena rosella</name>
    <name type="common">Pink bonnet</name>
    <name type="synonym">Agaricus rosellus</name>
    <dbReference type="NCBI Taxonomy" id="1033263"/>
    <lineage>
        <taxon>Eukaryota</taxon>
        <taxon>Fungi</taxon>
        <taxon>Dikarya</taxon>
        <taxon>Basidiomycota</taxon>
        <taxon>Agaricomycotina</taxon>
        <taxon>Agaricomycetes</taxon>
        <taxon>Agaricomycetidae</taxon>
        <taxon>Agaricales</taxon>
        <taxon>Marasmiineae</taxon>
        <taxon>Mycenaceae</taxon>
        <taxon>Mycena</taxon>
    </lineage>
</organism>
<sequence length="757" mass="82627">MSMSAPSRASATDDLSPAKDHRVRRGSSGYSLMRWRREGRGASTRPQWAKSHCGAALVRGGRVCAVGRAAQRRGGCACSTRGTVYHLRHAGCRRSWERESSPLGSREARVGGVGGAAHLRVPVLELVKLGYCDPGRLFDRGGWHLTGRDAASQITCAFRDRVARSSCLYGYATRDTYPGPEPEPGTRWSTGLGLCGALSVALACVRMLPKKSPVVARQFPCRWVVSSQLAGLGLTTPQRAPPPACPPAPVLAPTLSANSVDAMFVGAFRLRVHECIGLTGLSLAMFSLRAERRSVSFEGPHTSRRPRTPSIIRRTASAASASVFSSRMEFLVRLMHMLFPAALSVVGRAARQAFQLRSFINRDFGLLPSPGHGALRERRGSFRLFHVLFGDYAKRNATVAEPLSSYSFFRTLNNLPRSYELLQAPTSSYAVSTGSYDSSMRLYALYEPLLRFPGVLQQLYEHLLQFYGLLRAPTSFYAVTLTLLRAATSCYAAATTCYVVAMRLLHESYAAATRVRRRCYAGALECSRDRDLGYNAMSATGSYTPERAQGLLMKSGQQNWQCSGHVRRRSPSLTGVHGISDLPVNPQFMENSPAVMQYGSGECALGRVEKPQGLRLGLPKALKLQGLKPSGEHCNAVIVHTSNGLDFKTVGKVLGGLIRFTRPDGPLSLPSGGWLKAGEKKLFGAAWSRHIGHIDPANSRLLIFHQWQLPRGLPHHAQAIEVLKGAGEERERCVGAGNNEGTVLMVVMRCIKMMDLD</sequence>
<dbReference type="AlphaFoldDB" id="A0AAD7GCU1"/>
<dbReference type="EMBL" id="JARKIE010000078">
    <property type="protein sequence ID" value="KAJ7688564.1"/>
    <property type="molecule type" value="Genomic_DNA"/>
</dbReference>
<reference evidence="2" key="1">
    <citation type="submission" date="2023-03" db="EMBL/GenBank/DDBJ databases">
        <title>Massive genome expansion in bonnet fungi (Mycena s.s.) driven by repeated elements and novel gene families across ecological guilds.</title>
        <authorList>
            <consortium name="Lawrence Berkeley National Laboratory"/>
            <person name="Harder C.B."/>
            <person name="Miyauchi S."/>
            <person name="Viragh M."/>
            <person name="Kuo A."/>
            <person name="Thoen E."/>
            <person name="Andreopoulos B."/>
            <person name="Lu D."/>
            <person name="Skrede I."/>
            <person name="Drula E."/>
            <person name="Henrissat B."/>
            <person name="Morin E."/>
            <person name="Kohler A."/>
            <person name="Barry K."/>
            <person name="LaButti K."/>
            <person name="Morin E."/>
            <person name="Salamov A."/>
            <person name="Lipzen A."/>
            <person name="Mereny Z."/>
            <person name="Hegedus B."/>
            <person name="Baldrian P."/>
            <person name="Stursova M."/>
            <person name="Weitz H."/>
            <person name="Taylor A."/>
            <person name="Grigoriev I.V."/>
            <person name="Nagy L.G."/>
            <person name="Martin F."/>
            <person name="Kauserud H."/>
        </authorList>
    </citation>
    <scope>NUCLEOTIDE SEQUENCE</scope>
    <source>
        <strain evidence="2">CBHHK067</strain>
    </source>
</reference>
<name>A0AAD7GCU1_MYCRO</name>
<feature type="compositionally biased region" description="Polar residues" evidence="1">
    <location>
        <begin position="1"/>
        <end position="10"/>
    </location>
</feature>
<feature type="region of interest" description="Disordered" evidence="1">
    <location>
        <begin position="1"/>
        <end position="43"/>
    </location>
</feature>
<comment type="caution">
    <text evidence="2">The sequence shown here is derived from an EMBL/GenBank/DDBJ whole genome shotgun (WGS) entry which is preliminary data.</text>
</comment>
<protein>
    <submittedName>
        <fullName evidence="2">Uncharacterized protein</fullName>
    </submittedName>
</protein>
<dbReference type="Proteomes" id="UP001221757">
    <property type="component" value="Unassembled WGS sequence"/>
</dbReference>
<keyword evidence="3" id="KW-1185">Reference proteome</keyword>
<evidence type="ECO:0000313" key="3">
    <source>
        <dbReference type="Proteomes" id="UP001221757"/>
    </source>
</evidence>
<gene>
    <name evidence="2" type="ORF">B0H17DRAFT_1135537</name>
</gene>